<reference evidence="1 2" key="1">
    <citation type="submission" date="2022-05" db="EMBL/GenBank/DDBJ databases">
        <title>Novel Pseudomonas spp. Isolated from a Rainbow Trout Aquaculture Facility.</title>
        <authorList>
            <person name="Testerman T."/>
            <person name="Graf J."/>
        </authorList>
    </citation>
    <scope>NUCLEOTIDE SEQUENCE [LARGE SCALE GENOMIC DNA]</scope>
    <source>
        <strain evidence="1 2">ID1042</strain>
    </source>
</reference>
<comment type="caution">
    <text evidence="1">The sequence shown here is derived from an EMBL/GenBank/DDBJ whole genome shotgun (WGS) entry which is preliminary data.</text>
</comment>
<gene>
    <name evidence="1" type="ORF">M5G27_25725</name>
</gene>
<sequence length="172" mass="18301">MNTKRVTGWVAFFGVTAALAWLPEYFSPSDDADSTDVAVATPAKTAARGALPASTTKAKTAAIKDLTPTGDLFAGKSWKAAPTLATVTETAVNLTPVVQAPSLPPVPFQFVGKLHDRSDLQVFLQNGEKIYVVRNGDVIDDTWKITGISDLELSLVYLPLHLSQTLSVGSTQ</sequence>
<keyword evidence="2" id="KW-1185">Reference proteome</keyword>
<proteinExistence type="predicted"/>
<accession>A0A9X4HFL1</accession>
<evidence type="ECO:0008006" key="3">
    <source>
        <dbReference type="Google" id="ProtNLM"/>
    </source>
</evidence>
<protein>
    <recommendedName>
        <fullName evidence="3">Secretion system X translation initiation factor</fullName>
    </recommendedName>
</protein>
<organism evidence="1 2">
    <name type="scientific">Pseudomonas shahriarae</name>
    <dbReference type="NCBI Taxonomy" id="2745512"/>
    <lineage>
        <taxon>Bacteria</taxon>
        <taxon>Pseudomonadati</taxon>
        <taxon>Pseudomonadota</taxon>
        <taxon>Gammaproteobacteria</taxon>
        <taxon>Pseudomonadales</taxon>
        <taxon>Pseudomonadaceae</taxon>
        <taxon>Pseudomonas</taxon>
    </lineage>
</organism>
<dbReference type="RefSeq" id="WP_273878140.1">
    <property type="nucleotide sequence ID" value="NZ_JAMDHA010000034.1"/>
</dbReference>
<dbReference type="EMBL" id="JAMDHA010000034">
    <property type="protein sequence ID" value="MDD1010879.1"/>
    <property type="molecule type" value="Genomic_DNA"/>
</dbReference>
<name>A0A9X4HFL1_9PSED</name>
<evidence type="ECO:0000313" key="2">
    <source>
        <dbReference type="Proteomes" id="UP001148185"/>
    </source>
</evidence>
<dbReference type="AlphaFoldDB" id="A0A9X4HFL1"/>
<dbReference type="Proteomes" id="UP001148185">
    <property type="component" value="Unassembled WGS sequence"/>
</dbReference>
<evidence type="ECO:0000313" key="1">
    <source>
        <dbReference type="EMBL" id="MDD1010879.1"/>
    </source>
</evidence>